<organism evidence="2 3">
    <name type="scientific">Epilithonimonas hominis</name>
    <dbReference type="NCBI Taxonomy" id="420404"/>
    <lineage>
        <taxon>Bacteria</taxon>
        <taxon>Pseudomonadati</taxon>
        <taxon>Bacteroidota</taxon>
        <taxon>Flavobacteriia</taxon>
        <taxon>Flavobacteriales</taxon>
        <taxon>Weeksellaceae</taxon>
        <taxon>Chryseobacterium group</taxon>
        <taxon>Epilithonimonas</taxon>
    </lineage>
</organism>
<dbReference type="AlphaFoldDB" id="A0A1H6IH51"/>
<evidence type="ECO:0000256" key="1">
    <source>
        <dbReference type="SAM" id="Phobius"/>
    </source>
</evidence>
<proteinExistence type="predicted"/>
<accession>A0A1H6IH51</accession>
<gene>
    <name evidence="2" type="ORF">SAMN05421793_10680</name>
</gene>
<evidence type="ECO:0000313" key="2">
    <source>
        <dbReference type="EMBL" id="SEH48143.1"/>
    </source>
</evidence>
<keyword evidence="1" id="KW-0472">Membrane</keyword>
<sequence>MFGIALSAFMLFFGIFLKLTKNPGFAQNKKFAWIFIAIGTLSLIFKILNYK</sequence>
<evidence type="ECO:0000313" key="3">
    <source>
        <dbReference type="Proteomes" id="UP000198555"/>
    </source>
</evidence>
<reference evidence="3" key="1">
    <citation type="submission" date="2016-10" db="EMBL/GenBank/DDBJ databases">
        <authorList>
            <person name="Varghese N."/>
            <person name="Submissions S."/>
        </authorList>
    </citation>
    <scope>NUCLEOTIDE SEQUENCE [LARGE SCALE GENOMIC DNA]</scope>
    <source>
        <strain evidence="3">DSM 19326</strain>
    </source>
</reference>
<keyword evidence="1" id="KW-1133">Transmembrane helix</keyword>
<name>A0A1H6IH51_9FLAO</name>
<keyword evidence="3" id="KW-1185">Reference proteome</keyword>
<feature type="transmembrane region" description="Helical" evidence="1">
    <location>
        <begin position="30"/>
        <end position="48"/>
    </location>
</feature>
<protein>
    <submittedName>
        <fullName evidence="2">Uncharacterized protein</fullName>
    </submittedName>
</protein>
<dbReference type="EMBL" id="FNWX01000006">
    <property type="protein sequence ID" value="SEH48143.1"/>
    <property type="molecule type" value="Genomic_DNA"/>
</dbReference>
<dbReference type="STRING" id="420404.SAMN05421793_10680"/>
<dbReference type="Proteomes" id="UP000198555">
    <property type="component" value="Unassembled WGS sequence"/>
</dbReference>
<keyword evidence="1" id="KW-0812">Transmembrane</keyword>